<dbReference type="Pfam" id="PF12037">
    <property type="entry name" value="ATAD3_N"/>
    <property type="match status" value="1"/>
</dbReference>
<feature type="domain" description="AAA+ ATPase" evidence="12">
    <location>
        <begin position="344"/>
        <end position="477"/>
    </location>
</feature>
<dbReference type="STRING" id="283909.R7TPJ4"/>
<dbReference type="Pfam" id="PF00004">
    <property type="entry name" value="AAA"/>
    <property type="match status" value="1"/>
</dbReference>
<dbReference type="GO" id="GO:0042645">
    <property type="term" value="C:mitochondrial nucleoid"/>
    <property type="evidence" value="ECO:0007669"/>
    <property type="project" value="UniProtKB-SubCell"/>
</dbReference>
<dbReference type="EMBL" id="KB309117">
    <property type="protein sequence ID" value="ELT95487.1"/>
    <property type="molecule type" value="Genomic_DNA"/>
</dbReference>
<evidence type="ECO:0000256" key="8">
    <source>
        <dbReference type="ARBA" id="ARBA00023136"/>
    </source>
</evidence>
<feature type="compositionally biased region" description="Basic and acidic residues" evidence="11">
    <location>
        <begin position="33"/>
        <end position="48"/>
    </location>
</feature>
<dbReference type="InterPro" id="IPR003959">
    <property type="entry name" value="ATPase_AAA_core"/>
</dbReference>
<accession>R7TPJ4</accession>
<feature type="region of interest" description="Disordered" evidence="11">
    <location>
        <begin position="108"/>
        <end position="130"/>
    </location>
</feature>
<evidence type="ECO:0000256" key="7">
    <source>
        <dbReference type="ARBA" id="ARBA00023128"/>
    </source>
</evidence>
<dbReference type="InterPro" id="IPR021911">
    <property type="entry name" value="ATAD3_N"/>
</dbReference>
<dbReference type="GO" id="GO:0007005">
    <property type="term" value="P:mitochondrion organization"/>
    <property type="evidence" value="ECO:0007669"/>
    <property type="project" value="TreeGrafter"/>
</dbReference>
<dbReference type="EnsemblMetazoa" id="CapteT220985">
    <property type="protein sequence ID" value="CapteP220985"/>
    <property type="gene ID" value="CapteG220985"/>
</dbReference>
<evidence type="ECO:0000259" key="12">
    <source>
        <dbReference type="SMART" id="SM00382"/>
    </source>
</evidence>
<protein>
    <recommendedName>
        <fullName evidence="12">AAA+ ATPase domain-containing protein</fullName>
    </recommendedName>
</protein>
<keyword evidence="15" id="KW-1185">Reference proteome</keyword>
<keyword evidence="8" id="KW-0472">Membrane</keyword>
<evidence type="ECO:0000313" key="13">
    <source>
        <dbReference type="EMBL" id="ELT95487.1"/>
    </source>
</evidence>
<dbReference type="FunFam" id="3.40.50.300:FF:000470">
    <property type="entry name" value="ATPase family, AAA domain containing 3A"/>
    <property type="match status" value="1"/>
</dbReference>
<evidence type="ECO:0000313" key="15">
    <source>
        <dbReference type="Proteomes" id="UP000014760"/>
    </source>
</evidence>
<feature type="region of interest" description="Disordered" evidence="11">
    <location>
        <begin position="585"/>
        <end position="607"/>
    </location>
</feature>
<name>R7TPJ4_CAPTE</name>
<dbReference type="GO" id="GO:0005524">
    <property type="term" value="F:ATP binding"/>
    <property type="evidence" value="ECO:0007669"/>
    <property type="project" value="UniProtKB-KW"/>
</dbReference>
<keyword evidence="6 10" id="KW-0175">Coiled coil</keyword>
<comment type="subcellular location">
    <subcellularLocation>
        <location evidence="1">Mitochondrion inner membrane</location>
    </subcellularLocation>
    <subcellularLocation>
        <location evidence="2">Mitochondrion matrix</location>
        <location evidence="2">Mitochondrion nucleoid</location>
    </subcellularLocation>
</comment>
<evidence type="ECO:0000256" key="10">
    <source>
        <dbReference type="SAM" id="Coils"/>
    </source>
</evidence>
<dbReference type="EMBL" id="AMQN01011807">
    <property type="status" value="NOT_ANNOTATED_CDS"/>
    <property type="molecule type" value="Genomic_DNA"/>
</dbReference>
<reference evidence="14" key="3">
    <citation type="submission" date="2015-06" db="UniProtKB">
        <authorList>
            <consortium name="EnsemblMetazoa"/>
        </authorList>
    </citation>
    <scope>IDENTIFICATION</scope>
</reference>
<dbReference type="SMART" id="SM00382">
    <property type="entry name" value="AAA"/>
    <property type="match status" value="1"/>
</dbReference>
<feature type="region of interest" description="Disordered" evidence="11">
    <location>
        <begin position="1"/>
        <end position="48"/>
    </location>
</feature>
<dbReference type="GO" id="GO:0005743">
    <property type="term" value="C:mitochondrial inner membrane"/>
    <property type="evidence" value="ECO:0007669"/>
    <property type="project" value="UniProtKB-SubCell"/>
</dbReference>
<sequence>MSWLFGLNKEQVPQDAPSFPIPNAPAGGGGAGDDGKGDEGQKSKMEAYRFDSAALERAAKAAKDLEKSSHANQALELSKLQELTAQTEQQTKIKEYEAHIEQLKLEQVRTGQEEKRKTLAEETKQHQARAEYQDRLARKRYDDQLNQQTRQQEENLRKQEESVSKQEAMRLKTMEHEAELRHKNDMKRIEAEMKAKAVIERENKDITMEQIRLKAAERRKTILESIQTAGSVLGAGFQTFISDWDKVTASAAGLTLLAIGVYSAKFGTGVAARYIESRLGKPSLIRETSRFTVIDAMKHPVKTVKKFNRKAEDALSGIVFKPTLEERLRDVAIATSHTKQNKGYYRNILFYGPPGTGKTMFAKSLAKHSGLDYAIMTGGDVAPMGRDGVTAMHRVFDWAQTSRKGVLLFVDEADAFLRKRSQEQISEDLRATLNAFLYRTGEQSNKFMLVLASNQPEQFDWAINDRLDEMVEFDLPDLEERDRMVRLYFEEYVLKPAAEGKRRLKVAQFDYSAKCTEIAMKTEGLSGREISKLGVAWQATAYASEDGVLTEFMIDERVNDALIGHQKKVIWQQDQVAASYRPSLPEAGSMSTLSKDMSIAPPSKKNS</sequence>
<keyword evidence="4" id="KW-0999">Mitochondrion inner membrane</keyword>
<evidence type="ECO:0000313" key="14">
    <source>
        <dbReference type="EnsemblMetazoa" id="CapteP220985"/>
    </source>
</evidence>
<organism evidence="13">
    <name type="scientific">Capitella teleta</name>
    <name type="common">Polychaete worm</name>
    <dbReference type="NCBI Taxonomy" id="283909"/>
    <lineage>
        <taxon>Eukaryota</taxon>
        <taxon>Metazoa</taxon>
        <taxon>Spiralia</taxon>
        <taxon>Lophotrochozoa</taxon>
        <taxon>Annelida</taxon>
        <taxon>Polychaeta</taxon>
        <taxon>Sedentaria</taxon>
        <taxon>Scolecida</taxon>
        <taxon>Capitellidae</taxon>
        <taxon>Capitella</taxon>
    </lineage>
</organism>
<evidence type="ECO:0000256" key="4">
    <source>
        <dbReference type="ARBA" id="ARBA00022792"/>
    </source>
</evidence>
<keyword evidence="7" id="KW-0496">Mitochondrion</keyword>
<dbReference type="GO" id="GO:0008270">
    <property type="term" value="F:zinc ion binding"/>
    <property type="evidence" value="ECO:0007669"/>
    <property type="project" value="TreeGrafter"/>
</dbReference>
<evidence type="ECO:0000256" key="5">
    <source>
        <dbReference type="ARBA" id="ARBA00022840"/>
    </source>
</evidence>
<evidence type="ECO:0000256" key="9">
    <source>
        <dbReference type="ARBA" id="ARBA00023271"/>
    </source>
</evidence>
<dbReference type="AlphaFoldDB" id="R7TPJ4"/>
<dbReference type="PANTHER" id="PTHR23075">
    <property type="entry name" value="PUTATIVE ATP-ASE"/>
    <property type="match status" value="1"/>
</dbReference>
<dbReference type="FunCoup" id="R7TPJ4">
    <property type="interactions" value="1596"/>
</dbReference>
<dbReference type="InterPro" id="IPR027417">
    <property type="entry name" value="P-loop_NTPase"/>
</dbReference>
<dbReference type="SUPFAM" id="SSF52540">
    <property type="entry name" value="P-loop containing nucleoside triphosphate hydrolases"/>
    <property type="match status" value="1"/>
</dbReference>
<feature type="coiled-coil region" evidence="10">
    <location>
        <begin position="142"/>
        <end position="169"/>
    </location>
</feature>
<evidence type="ECO:0000256" key="6">
    <source>
        <dbReference type="ARBA" id="ARBA00023054"/>
    </source>
</evidence>
<keyword evidence="3" id="KW-0547">Nucleotide-binding</keyword>
<evidence type="ECO:0000256" key="11">
    <source>
        <dbReference type="SAM" id="MobiDB-lite"/>
    </source>
</evidence>
<reference evidence="13 15" key="2">
    <citation type="journal article" date="2013" name="Nature">
        <title>Insights into bilaterian evolution from three spiralian genomes.</title>
        <authorList>
            <person name="Simakov O."/>
            <person name="Marletaz F."/>
            <person name="Cho S.J."/>
            <person name="Edsinger-Gonzales E."/>
            <person name="Havlak P."/>
            <person name="Hellsten U."/>
            <person name="Kuo D.H."/>
            <person name="Larsson T."/>
            <person name="Lv J."/>
            <person name="Arendt D."/>
            <person name="Savage R."/>
            <person name="Osoegawa K."/>
            <person name="de Jong P."/>
            <person name="Grimwood J."/>
            <person name="Chapman J.A."/>
            <person name="Shapiro H."/>
            <person name="Aerts A."/>
            <person name="Otillar R.P."/>
            <person name="Terry A.Y."/>
            <person name="Boore J.L."/>
            <person name="Grigoriev I.V."/>
            <person name="Lindberg D.R."/>
            <person name="Seaver E.C."/>
            <person name="Weisblat D.A."/>
            <person name="Putnam N.H."/>
            <person name="Rokhsar D.S."/>
        </authorList>
    </citation>
    <scope>NUCLEOTIDE SEQUENCE</scope>
    <source>
        <strain evidence="13 15">I ESC-2004</strain>
    </source>
</reference>
<dbReference type="HOGENOM" id="CLU_011488_2_0_1"/>
<dbReference type="OMA" id="HKSITGG"/>
<dbReference type="Proteomes" id="UP000014760">
    <property type="component" value="Unassembled WGS sequence"/>
</dbReference>
<reference evidence="15" key="1">
    <citation type="submission" date="2012-12" db="EMBL/GenBank/DDBJ databases">
        <authorList>
            <person name="Hellsten U."/>
            <person name="Grimwood J."/>
            <person name="Chapman J.A."/>
            <person name="Shapiro H."/>
            <person name="Aerts A."/>
            <person name="Otillar R.P."/>
            <person name="Terry A.Y."/>
            <person name="Boore J.L."/>
            <person name="Simakov O."/>
            <person name="Marletaz F."/>
            <person name="Cho S.-J."/>
            <person name="Edsinger-Gonzales E."/>
            <person name="Havlak P."/>
            <person name="Kuo D.-H."/>
            <person name="Larsson T."/>
            <person name="Lv J."/>
            <person name="Arendt D."/>
            <person name="Savage R."/>
            <person name="Osoegawa K."/>
            <person name="de Jong P."/>
            <person name="Lindberg D.R."/>
            <person name="Seaver E.C."/>
            <person name="Weisblat D.A."/>
            <person name="Putnam N.H."/>
            <person name="Grigoriev I.V."/>
            <person name="Rokhsar D.S."/>
        </authorList>
    </citation>
    <scope>NUCLEOTIDE SEQUENCE</scope>
    <source>
        <strain evidence="15">I ESC-2004</strain>
    </source>
</reference>
<proteinExistence type="predicted"/>
<gene>
    <name evidence="13" type="ORF">CAPTEDRAFT_220985</name>
</gene>
<keyword evidence="9" id="KW-1135">Mitochondrion nucleoid</keyword>
<evidence type="ECO:0000256" key="3">
    <source>
        <dbReference type="ARBA" id="ARBA00022741"/>
    </source>
</evidence>
<dbReference type="InterPro" id="IPR003593">
    <property type="entry name" value="AAA+_ATPase"/>
</dbReference>
<dbReference type="CDD" id="cd19512">
    <property type="entry name" value="RecA-like_ATAD3-like"/>
    <property type="match status" value="1"/>
</dbReference>
<dbReference type="Gene3D" id="3.40.50.300">
    <property type="entry name" value="P-loop containing nucleotide triphosphate hydrolases"/>
    <property type="match status" value="1"/>
</dbReference>
<evidence type="ECO:0000256" key="2">
    <source>
        <dbReference type="ARBA" id="ARBA00004436"/>
    </source>
</evidence>
<keyword evidence="5" id="KW-0067">ATP-binding</keyword>
<dbReference type="GO" id="GO:0016887">
    <property type="term" value="F:ATP hydrolysis activity"/>
    <property type="evidence" value="ECO:0007669"/>
    <property type="project" value="InterPro"/>
</dbReference>
<evidence type="ECO:0000256" key="1">
    <source>
        <dbReference type="ARBA" id="ARBA00004273"/>
    </source>
</evidence>
<dbReference type="OrthoDB" id="199596at2759"/>
<dbReference type="PANTHER" id="PTHR23075:SF0">
    <property type="entry name" value="ATPASE FAMILY AAA DOMAIN-CONTAINING PROTEIN 3"/>
    <property type="match status" value="1"/>
</dbReference>